<comment type="caution">
    <text evidence="2">The sequence shown here is derived from an EMBL/GenBank/DDBJ whole genome shotgun (WGS) entry which is preliminary data.</text>
</comment>
<dbReference type="EMBL" id="LAZR01000191">
    <property type="protein sequence ID" value="KKN83079.1"/>
    <property type="molecule type" value="Genomic_DNA"/>
</dbReference>
<evidence type="ECO:0000256" key="1">
    <source>
        <dbReference type="SAM" id="MobiDB-lite"/>
    </source>
</evidence>
<reference evidence="2" key="1">
    <citation type="journal article" date="2015" name="Nature">
        <title>Complex archaea that bridge the gap between prokaryotes and eukaryotes.</title>
        <authorList>
            <person name="Spang A."/>
            <person name="Saw J.H."/>
            <person name="Jorgensen S.L."/>
            <person name="Zaremba-Niedzwiedzka K."/>
            <person name="Martijn J."/>
            <person name="Lind A.E."/>
            <person name="van Eijk R."/>
            <person name="Schleper C."/>
            <person name="Guy L."/>
            <person name="Ettema T.J."/>
        </authorList>
    </citation>
    <scope>NUCLEOTIDE SEQUENCE</scope>
</reference>
<name>A0A0F9TUQ8_9ZZZZ</name>
<proteinExistence type="predicted"/>
<organism evidence="2">
    <name type="scientific">marine sediment metagenome</name>
    <dbReference type="NCBI Taxonomy" id="412755"/>
    <lineage>
        <taxon>unclassified sequences</taxon>
        <taxon>metagenomes</taxon>
        <taxon>ecological metagenomes</taxon>
    </lineage>
</organism>
<feature type="compositionally biased region" description="Basic residues" evidence="1">
    <location>
        <begin position="46"/>
        <end position="63"/>
    </location>
</feature>
<feature type="region of interest" description="Disordered" evidence="1">
    <location>
        <begin position="45"/>
        <end position="74"/>
    </location>
</feature>
<evidence type="ECO:0000313" key="2">
    <source>
        <dbReference type="EMBL" id="KKN83079.1"/>
    </source>
</evidence>
<sequence>MAKKKPLKLDLEKGTLRTYVKRNYGEKGFTGKDTIKVSVLHDIKQGKKTPKGNKPNAKTKKRANFAINSRKWKK</sequence>
<dbReference type="AlphaFoldDB" id="A0A0F9TUQ8"/>
<gene>
    <name evidence="2" type="ORF">LCGC14_0303450</name>
</gene>
<accession>A0A0F9TUQ8</accession>
<protein>
    <submittedName>
        <fullName evidence="2">Uncharacterized protein</fullName>
    </submittedName>
</protein>